<dbReference type="InterPro" id="IPR002761">
    <property type="entry name" value="Diphthami_syn_dom"/>
</dbReference>
<dbReference type="STRING" id="993689.GCA_002077135_02896"/>
<dbReference type="GO" id="GO:0005524">
    <property type="term" value="F:ATP binding"/>
    <property type="evidence" value="ECO:0007669"/>
    <property type="project" value="UniProtKB-KW"/>
</dbReference>
<gene>
    <name evidence="2" type="ORF">B1806_02770</name>
</gene>
<keyword evidence="2" id="KW-0547">Nucleotide-binding</keyword>
<dbReference type="Pfam" id="PF01902">
    <property type="entry name" value="Diphthami_syn_2"/>
    <property type="match status" value="1"/>
</dbReference>
<dbReference type="AlphaFoldDB" id="A0A4S3KRF8"/>
<dbReference type="InterPro" id="IPR014729">
    <property type="entry name" value="Rossmann-like_a/b/a_fold"/>
</dbReference>
<accession>A0A4S3KRF8</accession>
<keyword evidence="2" id="KW-0067">ATP-binding</keyword>
<dbReference type="RefSeq" id="WP_081130015.1">
    <property type="nucleotide sequence ID" value="NZ_DAHXOC010000006.1"/>
</dbReference>
<dbReference type="EMBL" id="MWQO01000009">
    <property type="protein sequence ID" value="THD11619.1"/>
    <property type="molecule type" value="Genomic_DNA"/>
</dbReference>
<sequence>MSAPRPVLLAWSGGKDCLMALQRLRADPAWRVCGLLTTVTGAFDRVAMHGIRRSVLHAQAAALALPLLESVLDWPASNTSYAQTFAASLEQARVATPDLAHIAFGDLFLADVRAWREELLADLGWKGVFPLWGSDTAALARSFIAAGHQAVLTCVDTTQLDADFSGRAFDADLLDALPANVDPCGEHGEFHTLCHEGPLFAQALPIRRGTTLLREQRFQYTDFELADHPAG</sequence>
<dbReference type="Gene3D" id="3.90.1490.10">
    <property type="entry name" value="putative n-type atp pyrophosphatase, domain 2"/>
    <property type="match status" value="1"/>
</dbReference>
<dbReference type="Proteomes" id="UP000307749">
    <property type="component" value="Unassembled WGS sequence"/>
</dbReference>
<name>A0A4S3KRF8_9GAMM</name>
<evidence type="ECO:0000313" key="3">
    <source>
        <dbReference type="Proteomes" id="UP000307749"/>
    </source>
</evidence>
<evidence type="ECO:0000313" key="2">
    <source>
        <dbReference type="EMBL" id="THD11619.1"/>
    </source>
</evidence>
<dbReference type="OrthoDB" id="3572539at2"/>
<comment type="caution">
    <text evidence="2">The sequence shown here is derived from an EMBL/GenBank/DDBJ whole genome shotgun (WGS) entry which is preliminary data.</text>
</comment>
<reference evidence="2 3" key="1">
    <citation type="submission" date="2017-02" db="EMBL/GenBank/DDBJ databases">
        <title>Whole genome sequencing of Metallibacterium scheffleri DSM 24874 (T).</title>
        <authorList>
            <person name="Kumar S."/>
            <person name="Patil P."/>
            <person name="Patil P.B."/>
        </authorList>
    </citation>
    <scope>NUCLEOTIDE SEQUENCE [LARGE SCALE GENOMIC DNA]</scope>
    <source>
        <strain evidence="2 3">DSM 24874</strain>
    </source>
</reference>
<dbReference type="SUPFAM" id="SSF52402">
    <property type="entry name" value="Adenine nucleotide alpha hydrolases-like"/>
    <property type="match status" value="1"/>
</dbReference>
<organism evidence="2 3">
    <name type="scientific">Metallibacterium scheffleri</name>
    <dbReference type="NCBI Taxonomy" id="993689"/>
    <lineage>
        <taxon>Bacteria</taxon>
        <taxon>Pseudomonadati</taxon>
        <taxon>Pseudomonadota</taxon>
        <taxon>Gammaproteobacteria</taxon>
        <taxon>Lysobacterales</taxon>
        <taxon>Rhodanobacteraceae</taxon>
        <taxon>Metallibacterium</taxon>
    </lineage>
</organism>
<proteinExistence type="predicted"/>
<feature type="domain" description="Diphthamide synthase" evidence="1">
    <location>
        <begin position="9"/>
        <end position="211"/>
    </location>
</feature>
<dbReference type="Gene3D" id="3.40.50.620">
    <property type="entry name" value="HUPs"/>
    <property type="match status" value="1"/>
</dbReference>
<evidence type="ECO:0000259" key="1">
    <source>
        <dbReference type="Pfam" id="PF01902"/>
    </source>
</evidence>
<protein>
    <submittedName>
        <fullName evidence="2">ATP-binding protein</fullName>
    </submittedName>
</protein>
<keyword evidence="3" id="KW-1185">Reference proteome</keyword>